<proteinExistence type="inferred from homology"/>
<dbReference type="OrthoDB" id="9799980at2"/>
<keyword evidence="6" id="KW-0732">Signal</keyword>
<protein>
    <submittedName>
        <fullName evidence="7">Cyanophycinase</fullName>
    </submittedName>
</protein>
<comment type="similarity">
    <text evidence="1">Belongs to the peptidase S51 family.</text>
</comment>
<evidence type="ECO:0000256" key="2">
    <source>
        <dbReference type="ARBA" id="ARBA00022670"/>
    </source>
</evidence>
<dbReference type="AlphaFoldDB" id="M5U855"/>
<name>M5U855_9BACT</name>
<dbReference type="PANTHER" id="PTHR36175:SF1">
    <property type="entry name" value="CYANOPHYCINASE"/>
    <property type="match status" value="1"/>
</dbReference>
<keyword evidence="3" id="KW-0378">Hydrolase</keyword>
<keyword evidence="2" id="KW-0645">Protease</keyword>
<feature type="chain" id="PRO_5004073123" evidence="6">
    <location>
        <begin position="20"/>
        <end position="532"/>
    </location>
</feature>
<sequence length="532" mass="57035">MKPFLLSLFASLFWVQAAASQNTPLPGVSDPVAPLAGPLMLTGRTELSTVSRRTFAWLANEQDGKLVIVISGDRTIDGHAWEKTMGQVTVLRLESESEANSASTLAVLDGATGIWFADDVTSFAIGTRFDERLRELAQMGVAVGGHGRGAESLGVLVFDAGESRSGFGLLPCGVVQTGGNPDQIEKNRNAADDETAGEESVNAPVAGLVHWEIPPAGAMVVHQGRRVAVVGEDDIVARVPAANGWPERVETFGARIVQLPFTTDLISWTRSAQSRERSVFPPETTSPVEVEKGTLILIGGGGSTDDMWTRFIESAGGPSGNFVCIPQSPDSFSAKKLRDRGCQNVTVLYAEEGLREKANSDTAFLEPLKKADGIFFGGGRTYRFMDAYQHTTAHRLMLDVLERGGVIAGTSAGAQIQGDFLVRGDPRTNQTLWYPGNDTGLSFLRGVIVDVHFAERGRNRTLPRLLSKHPQMLGIGIDEATAIVVTGHQAEVLGRGSAWFYDSSGTQTANKPTPVVIDAGGKYDLKSRTTVR</sequence>
<dbReference type="GO" id="GO:0008236">
    <property type="term" value="F:serine-type peptidase activity"/>
    <property type="evidence" value="ECO:0007669"/>
    <property type="project" value="UniProtKB-KW"/>
</dbReference>
<dbReference type="Pfam" id="PF03575">
    <property type="entry name" value="Peptidase_S51"/>
    <property type="match status" value="1"/>
</dbReference>
<evidence type="ECO:0000256" key="3">
    <source>
        <dbReference type="ARBA" id="ARBA00022801"/>
    </source>
</evidence>
<reference evidence="7 8" key="1">
    <citation type="journal article" date="2013" name="Mar. Genomics">
        <title>Expression of sulfatases in Rhodopirellula baltica and the diversity of sulfatases in the genus Rhodopirellula.</title>
        <authorList>
            <person name="Wegner C.E."/>
            <person name="Richter-Heitmann T."/>
            <person name="Klindworth A."/>
            <person name="Klockow C."/>
            <person name="Richter M."/>
            <person name="Achstetter T."/>
            <person name="Glockner F.O."/>
            <person name="Harder J."/>
        </authorList>
    </citation>
    <scope>NUCLEOTIDE SEQUENCE [LARGE SCALE GENOMIC DNA]</scope>
    <source>
        <strain evidence="7 8">SM41</strain>
    </source>
</reference>
<evidence type="ECO:0000313" key="8">
    <source>
        <dbReference type="Proteomes" id="UP000011885"/>
    </source>
</evidence>
<gene>
    <name evidence="7" type="ORF">RSSM_04497</name>
</gene>
<dbReference type="SUPFAM" id="SSF52317">
    <property type="entry name" value="Class I glutamine amidotransferase-like"/>
    <property type="match status" value="1"/>
</dbReference>
<dbReference type="EMBL" id="ANOH01000306">
    <property type="protein sequence ID" value="EMI54051.1"/>
    <property type="molecule type" value="Genomic_DNA"/>
</dbReference>
<dbReference type="InterPro" id="IPR005320">
    <property type="entry name" value="Peptidase_S51"/>
</dbReference>
<feature type="signal peptide" evidence="6">
    <location>
        <begin position="1"/>
        <end position="19"/>
    </location>
</feature>
<dbReference type="InterPro" id="IPR029062">
    <property type="entry name" value="Class_I_gatase-like"/>
</dbReference>
<dbReference type="PATRIC" id="fig|1263870.3.peg.4755"/>
<dbReference type="PANTHER" id="PTHR36175">
    <property type="entry name" value="CYANOPHYCINASE"/>
    <property type="match status" value="1"/>
</dbReference>
<dbReference type="CDD" id="cd03145">
    <property type="entry name" value="GAT1_cyanophycinase"/>
    <property type="match status" value="1"/>
</dbReference>
<dbReference type="RefSeq" id="WP_008683233.1">
    <property type="nucleotide sequence ID" value="NZ_ANOH01000306.1"/>
</dbReference>
<dbReference type="GO" id="GO:0006508">
    <property type="term" value="P:proteolysis"/>
    <property type="evidence" value="ECO:0007669"/>
    <property type="project" value="UniProtKB-KW"/>
</dbReference>
<organism evidence="7 8">
    <name type="scientific">Rhodopirellula sallentina SM41</name>
    <dbReference type="NCBI Taxonomy" id="1263870"/>
    <lineage>
        <taxon>Bacteria</taxon>
        <taxon>Pseudomonadati</taxon>
        <taxon>Planctomycetota</taxon>
        <taxon>Planctomycetia</taxon>
        <taxon>Pirellulales</taxon>
        <taxon>Pirellulaceae</taxon>
        <taxon>Rhodopirellula</taxon>
    </lineage>
</organism>
<evidence type="ECO:0000256" key="1">
    <source>
        <dbReference type="ARBA" id="ARBA00006534"/>
    </source>
</evidence>
<evidence type="ECO:0000256" key="6">
    <source>
        <dbReference type="SAM" id="SignalP"/>
    </source>
</evidence>
<dbReference type="Gene3D" id="3.40.50.880">
    <property type="match status" value="2"/>
</dbReference>
<comment type="caution">
    <text evidence="7">The sequence shown here is derived from an EMBL/GenBank/DDBJ whole genome shotgun (WGS) entry which is preliminary data.</text>
</comment>
<keyword evidence="8" id="KW-1185">Reference proteome</keyword>
<evidence type="ECO:0000256" key="4">
    <source>
        <dbReference type="ARBA" id="ARBA00022825"/>
    </source>
</evidence>
<dbReference type="Proteomes" id="UP000011885">
    <property type="component" value="Unassembled WGS sequence"/>
</dbReference>
<accession>M5U855</accession>
<feature type="region of interest" description="Disordered" evidence="5">
    <location>
        <begin position="180"/>
        <end position="199"/>
    </location>
</feature>
<evidence type="ECO:0000256" key="5">
    <source>
        <dbReference type="SAM" id="MobiDB-lite"/>
    </source>
</evidence>
<evidence type="ECO:0000313" key="7">
    <source>
        <dbReference type="EMBL" id="EMI54051.1"/>
    </source>
</evidence>
<keyword evidence="4" id="KW-0720">Serine protease</keyword>